<dbReference type="EnsemblBacteria" id="CAC12574">
    <property type="protein sequence ID" value="CAC12574"/>
    <property type="gene ID" value="CAC12574"/>
</dbReference>
<dbReference type="PaxDb" id="273075-Ta1454"/>
<dbReference type="OrthoDB" id="55568at2157"/>
<organism evidence="1 2">
    <name type="scientific">Thermoplasma acidophilum (strain ATCC 25905 / DSM 1728 / JCM 9062 / NBRC 15155 / AMRC-C165)</name>
    <dbReference type="NCBI Taxonomy" id="273075"/>
    <lineage>
        <taxon>Archaea</taxon>
        <taxon>Methanobacteriati</taxon>
        <taxon>Thermoplasmatota</taxon>
        <taxon>Thermoplasmata</taxon>
        <taxon>Thermoplasmatales</taxon>
        <taxon>Thermoplasmataceae</taxon>
        <taxon>Thermoplasma</taxon>
    </lineage>
</organism>
<evidence type="ECO:0000313" key="1">
    <source>
        <dbReference type="EMBL" id="CAC12574.1"/>
    </source>
</evidence>
<dbReference type="eggNOG" id="arCOG05389">
    <property type="taxonomic scope" value="Archaea"/>
</dbReference>
<proteinExistence type="predicted"/>
<accession>Q9HI88</accession>
<evidence type="ECO:0000313" key="2">
    <source>
        <dbReference type="Proteomes" id="UP000001024"/>
    </source>
</evidence>
<dbReference type="KEGG" id="tac:Ta1454"/>
<name>Q9HI88_THEAC</name>
<dbReference type="Proteomes" id="UP000001024">
    <property type="component" value="Chromosome"/>
</dbReference>
<dbReference type="EMBL" id="AL445067">
    <property type="protein sequence ID" value="CAC12574.1"/>
    <property type="molecule type" value="Genomic_DNA"/>
</dbReference>
<keyword evidence="2" id="KW-1185">Reference proteome</keyword>
<protein>
    <submittedName>
        <fullName evidence="1">Uncharacterized protein</fullName>
    </submittedName>
</protein>
<gene>
    <name evidence="1" type="ordered locus">Ta1454</name>
</gene>
<dbReference type="AlphaFoldDB" id="Q9HI88"/>
<dbReference type="HOGENOM" id="CLU_2447772_0_0_2"/>
<dbReference type="RefSeq" id="WP_010901856.1">
    <property type="nucleotide sequence ID" value="NC_002578.1"/>
</dbReference>
<reference evidence="1 2" key="1">
    <citation type="journal article" date="2000" name="Nature">
        <title>The genome sequence of the thermoacidophilic scavenger Thermoplasma acidophilum.</title>
        <authorList>
            <person name="Ruepp A."/>
            <person name="Graml W."/>
            <person name="Santos-Martinez M.L."/>
            <person name="Koretke K.K."/>
            <person name="Volker C."/>
            <person name="Mewes H.W."/>
            <person name="Frishman D."/>
            <person name="Stocker S."/>
            <person name="Lupas A.N."/>
            <person name="Baumeister W."/>
        </authorList>
    </citation>
    <scope>NUCLEOTIDE SEQUENCE [LARGE SCALE GENOMIC DNA]</scope>
    <source>
        <strain evidence="2">ATCC 25905 / DSM 1728 / JCM 9062 / NBRC 15155 / AMRC-C165</strain>
    </source>
</reference>
<dbReference type="STRING" id="273075.gene:9572684"/>
<dbReference type="InParanoid" id="Q9HI88"/>
<sequence length="91" mass="10445">MKEYETETKGGKIEKRVFIDSGSFVIYGYETDGKMDKKVRLVLNGRNGKRSYFIIPTGNRRSLAIDADYEDDVFVLKDGQAVKVRDLFGER</sequence>